<evidence type="ECO:0000256" key="4">
    <source>
        <dbReference type="ARBA" id="ARBA00022989"/>
    </source>
</evidence>
<sequence length="334" mass="37179">MNRLENFHESRNDLLGFLGSILEGVVSEDHLKAGSDTLKKQLRPLTEAFPFLDLCYVLDADGRQIGPNIVGKRCPSALGREGDGEDRSQRPYYRQARDSWGSVLTPPYFSSATRSLCVTVATPVRDEENRLLGIVVADIDYEQVMTLLEDDHRRKSIEPFFKGVYSIFSLGLLFVSLGLAIQAFHALGQVFGRAAKLSDTTRSFQATILLTLALAIFDLAKTIFEEEVLLRKDVRRHSATRRTLTRFIASILIAISIEALMLVFKFAITDPTHLTEAGWLVFAVVGLLIGLGVYVYLGARAEILLTHSKAREKQHATPPPPDGRRVGNPVRMKP</sequence>
<dbReference type="InterPro" id="IPR033479">
    <property type="entry name" value="dCache_1"/>
</dbReference>
<dbReference type="GO" id="GO:0005886">
    <property type="term" value="C:plasma membrane"/>
    <property type="evidence" value="ECO:0007669"/>
    <property type="project" value="UniProtKB-SubCell"/>
</dbReference>
<keyword evidence="5 7" id="KW-0472">Membrane</keyword>
<comment type="subcellular location">
    <subcellularLocation>
        <location evidence="1">Cell membrane</location>
        <topology evidence="1">Multi-pass membrane protein</topology>
    </subcellularLocation>
</comment>
<keyword evidence="2" id="KW-1003">Cell membrane</keyword>
<feature type="transmembrane region" description="Helical" evidence="7">
    <location>
        <begin position="204"/>
        <end position="224"/>
    </location>
</feature>
<evidence type="ECO:0000256" key="6">
    <source>
        <dbReference type="SAM" id="MobiDB-lite"/>
    </source>
</evidence>
<evidence type="ECO:0000259" key="8">
    <source>
        <dbReference type="Pfam" id="PF02743"/>
    </source>
</evidence>
<dbReference type="SUPFAM" id="SSF103190">
    <property type="entry name" value="Sensory domain-like"/>
    <property type="match status" value="1"/>
</dbReference>
<protein>
    <submittedName>
        <fullName evidence="9">Cache domain-containing protein</fullName>
    </submittedName>
</protein>
<feature type="transmembrane region" description="Helical" evidence="7">
    <location>
        <begin position="279"/>
        <end position="299"/>
    </location>
</feature>
<reference evidence="9" key="1">
    <citation type="journal article" date="2020" name="mSystems">
        <title>Genome- and Community-Level Interaction Insights into Carbon Utilization and Element Cycling Functions of Hydrothermarchaeota in Hydrothermal Sediment.</title>
        <authorList>
            <person name="Zhou Z."/>
            <person name="Liu Y."/>
            <person name="Xu W."/>
            <person name="Pan J."/>
            <person name="Luo Z.H."/>
            <person name="Li M."/>
        </authorList>
    </citation>
    <scope>NUCLEOTIDE SEQUENCE [LARGE SCALE GENOMIC DNA]</scope>
    <source>
        <strain evidence="9">SpSt-902</strain>
    </source>
</reference>
<name>A0A7C3LVJ0_9BACT</name>
<evidence type="ECO:0000256" key="7">
    <source>
        <dbReference type="SAM" id="Phobius"/>
    </source>
</evidence>
<proteinExistence type="predicted"/>
<feature type="region of interest" description="Disordered" evidence="6">
    <location>
        <begin position="310"/>
        <end position="334"/>
    </location>
</feature>
<dbReference type="Pfam" id="PF02743">
    <property type="entry name" value="dCache_1"/>
    <property type="match status" value="1"/>
</dbReference>
<gene>
    <name evidence="9" type="ORF">ENX03_09265</name>
</gene>
<evidence type="ECO:0000256" key="3">
    <source>
        <dbReference type="ARBA" id="ARBA00022692"/>
    </source>
</evidence>
<feature type="transmembrane region" description="Helical" evidence="7">
    <location>
        <begin position="163"/>
        <end position="184"/>
    </location>
</feature>
<evidence type="ECO:0000313" key="9">
    <source>
        <dbReference type="EMBL" id="HFT94101.1"/>
    </source>
</evidence>
<keyword evidence="3 7" id="KW-0812">Transmembrane</keyword>
<evidence type="ECO:0000256" key="1">
    <source>
        <dbReference type="ARBA" id="ARBA00004651"/>
    </source>
</evidence>
<feature type="domain" description="Cache" evidence="8">
    <location>
        <begin position="50"/>
        <end position="148"/>
    </location>
</feature>
<feature type="transmembrane region" description="Helical" evidence="7">
    <location>
        <begin position="244"/>
        <end position="267"/>
    </location>
</feature>
<comment type="caution">
    <text evidence="9">The sequence shown here is derived from an EMBL/GenBank/DDBJ whole genome shotgun (WGS) entry which is preliminary data.</text>
</comment>
<accession>A0A7C3LVJ0</accession>
<organism evidence="9">
    <name type="scientific">Leptospirillum ferriphilum</name>
    <dbReference type="NCBI Taxonomy" id="178606"/>
    <lineage>
        <taxon>Bacteria</taxon>
        <taxon>Pseudomonadati</taxon>
        <taxon>Nitrospirota</taxon>
        <taxon>Nitrospiria</taxon>
        <taxon>Nitrospirales</taxon>
        <taxon>Nitrospiraceae</taxon>
        <taxon>Leptospirillum</taxon>
    </lineage>
</organism>
<dbReference type="EMBL" id="DTMM01000199">
    <property type="protein sequence ID" value="HFT94101.1"/>
    <property type="molecule type" value="Genomic_DNA"/>
</dbReference>
<dbReference type="CDD" id="cd12914">
    <property type="entry name" value="PDC1_DGC_like"/>
    <property type="match status" value="1"/>
</dbReference>
<keyword evidence="4 7" id="KW-1133">Transmembrane helix</keyword>
<evidence type="ECO:0000256" key="2">
    <source>
        <dbReference type="ARBA" id="ARBA00022475"/>
    </source>
</evidence>
<dbReference type="Gene3D" id="3.30.450.20">
    <property type="entry name" value="PAS domain"/>
    <property type="match status" value="1"/>
</dbReference>
<dbReference type="AlphaFoldDB" id="A0A7C3LVJ0"/>
<dbReference type="InterPro" id="IPR029151">
    <property type="entry name" value="Sensor-like_sf"/>
</dbReference>
<evidence type="ECO:0000256" key="5">
    <source>
        <dbReference type="ARBA" id="ARBA00023136"/>
    </source>
</evidence>